<evidence type="ECO:0000313" key="8">
    <source>
        <dbReference type="EMBL" id="MPA49000.1"/>
    </source>
</evidence>
<comment type="subcellular location">
    <subcellularLocation>
        <location evidence="1">Cell membrane</location>
        <topology evidence="1">Peripheral membrane protein</topology>
    </subcellularLocation>
    <subcellularLocation>
        <location evidence="2">Golgi apparatus membrane</location>
        <topology evidence="2">Peripheral membrane protein</topology>
    </subcellularLocation>
</comment>
<sequence>MLWPAAQKFLDAKTIAKIQVLEPKSLCKLLEAIDSRQLPDFLGGSCTCSAEGGCLGSNMGPWNDPAIMKLVHNAEATFVRQITRVSSGEQKIDSYIQIRPLKGRSCDISTAESGSDVDDSCTPTRQNSSSFPRLAPVREEARASDPTVYYSCDDHFTQVDKALDTDQGLGNSSSEAAPNSGGTLAIHWFDTVQEKIEKRSFRCMARTLISFMVKLLAYIRSLPFEIWRRQNNVHPSNVIEDKPDSRTPGAEAVTEDRVLPCVRRLQKLEKLLEELNKKPAEIPLEKDQMLQQSLDRIKSVEFDLEKTKRVLHATVMKQLEITDLLEKLQESKFRQRRLLC</sequence>
<dbReference type="GO" id="GO:0000139">
    <property type="term" value="C:Golgi membrane"/>
    <property type="evidence" value="ECO:0007669"/>
    <property type="project" value="UniProtKB-SubCell"/>
</dbReference>
<dbReference type="InterPro" id="IPR001251">
    <property type="entry name" value="CRAL-TRIO_dom"/>
</dbReference>
<keyword evidence="3" id="KW-0813">Transport</keyword>
<feature type="compositionally biased region" description="Polar residues" evidence="6">
    <location>
        <begin position="121"/>
        <end position="131"/>
    </location>
</feature>
<evidence type="ECO:0000259" key="7">
    <source>
        <dbReference type="PROSITE" id="PS50191"/>
    </source>
</evidence>
<keyword evidence="4" id="KW-0333">Golgi apparatus</keyword>
<evidence type="ECO:0000256" key="3">
    <source>
        <dbReference type="ARBA" id="ARBA00022927"/>
    </source>
</evidence>
<dbReference type="InterPro" id="IPR051026">
    <property type="entry name" value="PI/PC_transfer"/>
</dbReference>
<dbReference type="GO" id="GO:0050566">
    <property type="term" value="F:asparaginyl-tRNA synthase (glutamine-hydrolyzing) activity"/>
    <property type="evidence" value="ECO:0007669"/>
    <property type="project" value="UniProtKB-EC"/>
</dbReference>
<dbReference type="PANTHER" id="PTHR45657">
    <property type="entry name" value="CRAL-TRIO DOMAIN-CONTAINING PROTEIN YKL091C-RELATED"/>
    <property type="match status" value="1"/>
</dbReference>
<dbReference type="EC" id="6.3.5.6" evidence="8"/>
<dbReference type="GO" id="GO:0015031">
    <property type="term" value="P:protein transport"/>
    <property type="evidence" value="ECO:0007669"/>
    <property type="project" value="UniProtKB-KW"/>
</dbReference>
<evidence type="ECO:0000256" key="6">
    <source>
        <dbReference type="SAM" id="MobiDB-lite"/>
    </source>
</evidence>
<evidence type="ECO:0000256" key="4">
    <source>
        <dbReference type="ARBA" id="ARBA00023034"/>
    </source>
</evidence>
<evidence type="ECO:0000256" key="2">
    <source>
        <dbReference type="ARBA" id="ARBA00004395"/>
    </source>
</evidence>
<keyword evidence="8" id="KW-0436">Ligase</keyword>
<feature type="domain" description="CRAL-TRIO" evidence="7">
    <location>
        <begin position="1"/>
        <end position="50"/>
    </location>
</feature>
<dbReference type="InterPro" id="IPR036865">
    <property type="entry name" value="CRAL-TRIO_dom_sf"/>
</dbReference>
<dbReference type="GO" id="GO:0050567">
    <property type="term" value="F:glutaminyl-tRNA synthase (glutamine-hydrolyzing) activity"/>
    <property type="evidence" value="ECO:0007669"/>
    <property type="project" value="UniProtKB-EC"/>
</dbReference>
<comment type="similarity">
    <text evidence="5">Belongs to the SFH family.</text>
</comment>
<gene>
    <name evidence="8" type="ORF">Din_018441</name>
</gene>
<evidence type="ECO:0000256" key="5">
    <source>
        <dbReference type="ARBA" id="ARBA00038020"/>
    </source>
</evidence>
<keyword evidence="3" id="KW-0653">Protein transport</keyword>
<dbReference type="EC" id="6.3.5.7" evidence="8"/>
<feature type="region of interest" description="Disordered" evidence="6">
    <location>
        <begin position="109"/>
        <end position="137"/>
    </location>
</feature>
<dbReference type="AlphaFoldDB" id="A0A5B6ZWR9"/>
<proteinExistence type="inferred from homology"/>
<dbReference type="GO" id="GO:0005886">
    <property type="term" value="C:plasma membrane"/>
    <property type="evidence" value="ECO:0007669"/>
    <property type="project" value="UniProtKB-SubCell"/>
</dbReference>
<evidence type="ECO:0000256" key="1">
    <source>
        <dbReference type="ARBA" id="ARBA00004202"/>
    </source>
</evidence>
<name>A0A5B6ZWR9_DAVIN</name>
<organism evidence="8">
    <name type="scientific">Davidia involucrata</name>
    <name type="common">Dove tree</name>
    <dbReference type="NCBI Taxonomy" id="16924"/>
    <lineage>
        <taxon>Eukaryota</taxon>
        <taxon>Viridiplantae</taxon>
        <taxon>Streptophyta</taxon>
        <taxon>Embryophyta</taxon>
        <taxon>Tracheophyta</taxon>
        <taxon>Spermatophyta</taxon>
        <taxon>Magnoliopsida</taxon>
        <taxon>eudicotyledons</taxon>
        <taxon>Gunneridae</taxon>
        <taxon>Pentapetalae</taxon>
        <taxon>asterids</taxon>
        <taxon>Cornales</taxon>
        <taxon>Nyssaceae</taxon>
        <taxon>Davidia</taxon>
    </lineage>
</organism>
<dbReference type="PROSITE" id="PS50191">
    <property type="entry name" value="CRAL_TRIO"/>
    <property type="match status" value="1"/>
</dbReference>
<dbReference type="Gene3D" id="3.40.525.10">
    <property type="entry name" value="CRAL-TRIO lipid binding domain"/>
    <property type="match status" value="1"/>
</dbReference>
<dbReference type="EMBL" id="GHES01018441">
    <property type="protein sequence ID" value="MPA49000.1"/>
    <property type="molecule type" value="Transcribed_RNA"/>
</dbReference>
<protein>
    <submittedName>
        <fullName evidence="8">Putative phosphatidylinositol/phosphatidylcholine transfer protein SFH13</fullName>
        <ecNumber evidence="8">6.3.5.6</ecNumber>
        <ecNumber evidence="8">6.3.5.7</ecNumber>
    </submittedName>
</protein>
<dbReference type="PANTHER" id="PTHR45657:SF8">
    <property type="entry name" value="PHOSPHATIDYLINOSITOL_PHOSPHATIDYLCHOLINE TRANSFER PROTEIN SFH13"/>
    <property type="match status" value="1"/>
</dbReference>
<accession>A0A5B6ZWR9</accession>
<dbReference type="SUPFAM" id="SSF52087">
    <property type="entry name" value="CRAL/TRIO domain"/>
    <property type="match status" value="1"/>
</dbReference>
<reference evidence="8" key="1">
    <citation type="submission" date="2019-08" db="EMBL/GenBank/DDBJ databases">
        <title>Reference gene set and small RNA set construction with multiple tissues from Davidia involucrata Baill.</title>
        <authorList>
            <person name="Yang H."/>
            <person name="Zhou C."/>
            <person name="Li G."/>
            <person name="Wang J."/>
            <person name="Gao P."/>
            <person name="Wang M."/>
            <person name="Wang R."/>
            <person name="Zhao Y."/>
        </authorList>
    </citation>
    <scope>NUCLEOTIDE SEQUENCE</scope>
    <source>
        <tissue evidence="8">Mixed with DoveR01_LX</tissue>
    </source>
</reference>